<proteinExistence type="predicted"/>
<comment type="caution">
    <text evidence="1">The sequence shown here is derived from an EMBL/GenBank/DDBJ whole genome shotgun (WGS) entry which is preliminary data.</text>
</comment>
<accession>H5TUE7</accession>
<keyword evidence="2" id="KW-1185">Reference proteome</keyword>
<dbReference type="EMBL" id="BAFB01000259">
    <property type="protein sequence ID" value="GAB37105.1"/>
    <property type="molecule type" value="Genomic_DNA"/>
</dbReference>
<dbReference type="AlphaFoldDB" id="H5TUE7"/>
<dbReference type="Proteomes" id="UP000005038">
    <property type="component" value="Unassembled WGS sequence"/>
</dbReference>
<sequence length="393" mass="42493">MQFCLVGADLLVGHMRDLERSLDTAIGNRDTNAVEQALDPLVHMASALVRRVGVVSGADSATAFEEIVIRCDPQLSDQYSELRTLLSVVNAGGVPDQIVCDHGLLALAAQEVGTAAVHMIADVTGDHPLKTVGQLRKLIQDQDPSVQFADKADAAATAAVYAADPVMSACRAETVEAVWRLTDTVGNALYDASVSLHAAGEVDAAYSYNGASRATKAATSLAAGMIALTSIGNHYPAWALLRQVVECEYLLWKFNSAPDSVVAWMRSDREERETTWKPARLYSDDSNDYRRKDYSLHCEQGGHPTPVGTLNAGHVLDADTNTVFAANGYTHLLIHLHRVYEYAVGCADALDVAHGRSATVPVDIRDEYQRVSEHYLKTDKFGPATSHFSDPTP</sequence>
<reference evidence="1" key="1">
    <citation type="submission" date="2012-02" db="EMBL/GenBank/DDBJ databases">
        <title>Whole genome shotgun sequence of Gordonia otitidis NBRC 100426.</title>
        <authorList>
            <person name="Yoshida I."/>
            <person name="Hosoyama A."/>
            <person name="Tsuchikane K."/>
            <person name="Katsumata H."/>
            <person name="Yamazaki S."/>
            <person name="Fujita N."/>
        </authorList>
    </citation>
    <scope>NUCLEOTIDE SEQUENCE [LARGE SCALE GENOMIC DNA]</scope>
    <source>
        <strain evidence="1">NBRC 100426</strain>
    </source>
</reference>
<evidence type="ECO:0000313" key="2">
    <source>
        <dbReference type="Proteomes" id="UP000005038"/>
    </source>
</evidence>
<evidence type="ECO:0000313" key="1">
    <source>
        <dbReference type="EMBL" id="GAB37105.1"/>
    </source>
</evidence>
<protein>
    <submittedName>
        <fullName evidence="1">Uncharacterized protein</fullName>
    </submittedName>
</protein>
<name>H5TUE7_GORO1</name>
<gene>
    <name evidence="1" type="ORF">GOOTI_259_00020</name>
</gene>
<organism evidence="1 2">
    <name type="scientific">Gordonia otitidis (strain DSM 44809 / CCUG 52243 / JCM 12355 / NBRC 100426 / IFM 10032)</name>
    <dbReference type="NCBI Taxonomy" id="1108044"/>
    <lineage>
        <taxon>Bacteria</taxon>
        <taxon>Bacillati</taxon>
        <taxon>Actinomycetota</taxon>
        <taxon>Actinomycetes</taxon>
        <taxon>Mycobacteriales</taxon>
        <taxon>Gordoniaceae</taxon>
        <taxon>Gordonia</taxon>
    </lineage>
</organism>